<comment type="similarity">
    <text evidence="4">Belongs to the HepT RNase toxin family.</text>
</comment>
<sequence>MGSELIFKKLEQIAEVVSEMERLLAVPLGTFVRDLTAVRAAERNFQLAVDLASDCNAQILIERGGKTPDTYRESFAALEREGILSGDLARRLMESAKVRNILVHEYDFEEDYEKFYHAAQASIPAYREYTKSIYDYIRK</sequence>
<name>A0A1G2KXV9_9BACT</name>
<dbReference type="GO" id="GO:0016787">
    <property type="term" value="F:hydrolase activity"/>
    <property type="evidence" value="ECO:0007669"/>
    <property type="project" value="UniProtKB-KW"/>
</dbReference>
<evidence type="ECO:0008006" key="7">
    <source>
        <dbReference type="Google" id="ProtNLM"/>
    </source>
</evidence>
<protein>
    <recommendedName>
        <fullName evidence="7">DUF86 domain-containing protein</fullName>
    </recommendedName>
</protein>
<accession>A0A1G2KXV9</accession>
<dbReference type="GO" id="GO:0004540">
    <property type="term" value="F:RNA nuclease activity"/>
    <property type="evidence" value="ECO:0007669"/>
    <property type="project" value="InterPro"/>
</dbReference>
<keyword evidence="1" id="KW-1277">Toxin-antitoxin system</keyword>
<evidence type="ECO:0000256" key="3">
    <source>
        <dbReference type="ARBA" id="ARBA00022801"/>
    </source>
</evidence>
<keyword evidence="2" id="KW-0540">Nuclease</keyword>
<evidence type="ECO:0000256" key="2">
    <source>
        <dbReference type="ARBA" id="ARBA00022722"/>
    </source>
</evidence>
<evidence type="ECO:0000256" key="1">
    <source>
        <dbReference type="ARBA" id="ARBA00022649"/>
    </source>
</evidence>
<dbReference type="InterPro" id="IPR052379">
    <property type="entry name" value="Type_VII_TA_RNase"/>
</dbReference>
<reference evidence="5 6" key="1">
    <citation type="journal article" date="2016" name="Nat. Commun.">
        <title>Thousands of microbial genomes shed light on interconnected biogeochemical processes in an aquifer system.</title>
        <authorList>
            <person name="Anantharaman K."/>
            <person name="Brown C.T."/>
            <person name="Hug L.A."/>
            <person name="Sharon I."/>
            <person name="Castelle C.J."/>
            <person name="Probst A.J."/>
            <person name="Thomas B.C."/>
            <person name="Singh A."/>
            <person name="Wilkins M.J."/>
            <person name="Karaoz U."/>
            <person name="Brodie E.L."/>
            <person name="Williams K.H."/>
            <person name="Hubbard S.S."/>
            <person name="Banfield J.F."/>
        </authorList>
    </citation>
    <scope>NUCLEOTIDE SEQUENCE [LARGE SCALE GENOMIC DNA]</scope>
</reference>
<comment type="caution">
    <text evidence="5">The sequence shown here is derived from an EMBL/GenBank/DDBJ whole genome shotgun (WGS) entry which is preliminary data.</text>
</comment>
<evidence type="ECO:0000313" key="5">
    <source>
        <dbReference type="EMBL" id="OHA03291.1"/>
    </source>
</evidence>
<dbReference type="PANTHER" id="PTHR33397:SF5">
    <property type="entry name" value="RNASE YUTE-RELATED"/>
    <property type="match status" value="1"/>
</dbReference>
<proteinExistence type="inferred from homology"/>
<evidence type="ECO:0000256" key="4">
    <source>
        <dbReference type="ARBA" id="ARBA00024207"/>
    </source>
</evidence>
<organism evidence="5 6">
    <name type="scientific">Candidatus Sungbacteria bacterium RIFCSPHIGHO2_02_FULL_53_17</name>
    <dbReference type="NCBI Taxonomy" id="1802275"/>
    <lineage>
        <taxon>Bacteria</taxon>
        <taxon>Candidatus Sungiibacteriota</taxon>
    </lineage>
</organism>
<evidence type="ECO:0000313" key="6">
    <source>
        <dbReference type="Proteomes" id="UP000177177"/>
    </source>
</evidence>
<dbReference type="NCBIfam" id="NF047751">
    <property type="entry name" value="HepT_toxin"/>
    <property type="match status" value="1"/>
</dbReference>
<dbReference type="Pfam" id="PF01934">
    <property type="entry name" value="HepT-like"/>
    <property type="match status" value="1"/>
</dbReference>
<keyword evidence="3" id="KW-0378">Hydrolase</keyword>
<dbReference type="EMBL" id="MHQN01000021">
    <property type="protein sequence ID" value="OHA03291.1"/>
    <property type="molecule type" value="Genomic_DNA"/>
</dbReference>
<dbReference type="GO" id="GO:0110001">
    <property type="term" value="C:toxin-antitoxin complex"/>
    <property type="evidence" value="ECO:0007669"/>
    <property type="project" value="InterPro"/>
</dbReference>
<dbReference type="AlphaFoldDB" id="A0A1G2KXV9"/>
<dbReference type="InterPro" id="IPR008201">
    <property type="entry name" value="HepT-like"/>
</dbReference>
<dbReference type="PANTHER" id="PTHR33397">
    <property type="entry name" value="UPF0331 PROTEIN YUTE"/>
    <property type="match status" value="1"/>
</dbReference>
<dbReference type="Gene3D" id="1.20.120.580">
    <property type="entry name" value="bsu32300-like"/>
    <property type="match status" value="1"/>
</dbReference>
<dbReference type="Proteomes" id="UP000177177">
    <property type="component" value="Unassembled WGS sequence"/>
</dbReference>
<dbReference type="SUPFAM" id="SSF81593">
    <property type="entry name" value="Nucleotidyltransferase substrate binding subunit/domain"/>
    <property type="match status" value="1"/>
</dbReference>
<gene>
    <name evidence="5" type="ORF">A3C92_03420</name>
</gene>
<dbReference type="InterPro" id="IPR037038">
    <property type="entry name" value="HepT-like_sf"/>
</dbReference>